<dbReference type="AlphaFoldDB" id="W4QRT5"/>
<dbReference type="Gene3D" id="2.50.20.20">
    <property type="match status" value="1"/>
</dbReference>
<dbReference type="InterPro" id="IPR032485">
    <property type="entry name" value="LRP1-like_beta_prop"/>
</dbReference>
<dbReference type="STRING" id="1236973.JCM9157_1054"/>
<name>W4QRT5_HALA3</name>
<feature type="domain" description="Prolow-density lipoprotein receptor-related protein 1-like beta-propeller" evidence="1">
    <location>
        <begin position="282"/>
        <end position="542"/>
    </location>
</feature>
<keyword evidence="3" id="KW-1185">Reference proteome</keyword>
<gene>
    <name evidence="2" type="ORF">JCM9157_1054</name>
</gene>
<reference evidence="2 3" key="1">
    <citation type="journal article" date="2014" name="Genome Announc.">
        <title>Draft Genome Sequences of Three Alkaliphilic Bacillus Strains, Bacillus wakoensis JCM 9140T, Bacillus akibai JCM 9157T, and Bacillus hemicellulosilyticus JCM 9152T.</title>
        <authorList>
            <person name="Yuki M."/>
            <person name="Oshima K."/>
            <person name="Suda W."/>
            <person name="Oshida Y."/>
            <person name="Kitamura K."/>
            <person name="Iida T."/>
            <person name="Hattori M."/>
            <person name="Ohkuma M."/>
        </authorList>
    </citation>
    <scope>NUCLEOTIDE SEQUENCE [LARGE SCALE GENOMIC DNA]</scope>
    <source>
        <strain evidence="2 3">JCM 9157</strain>
    </source>
</reference>
<proteinExistence type="predicted"/>
<dbReference type="Proteomes" id="UP000018896">
    <property type="component" value="Unassembled WGS sequence"/>
</dbReference>
<comment type="caution">
    <text evidence="2">The sequence shown here is derived from an EMBL/GenBank/DDBJ whole genome shotgun (WGS) entry which is preliminary data.</text>
</comment>
<dbReference type="EMBL" id="BAUV01000005">
    <property type="protein sequence ID" value="GAE34024.1"/>
    <property type="molecule type" value="Genomic_DNA"/>
</dbReference>
<dbReference type="eggNOG" id="COG0823">
    <property type="taxonomic scope" value="Bacteria"/>
</dbReference>
<organism evidence="2 3">
    <name type="scientific">Halalkalibacter akibai (strain ATCC 43226 / DSM 21942 / CIP 109018 / JCM 9157 / 1139)</name>
    <name type="common">Bacillus akibai</name>
    <dbReference type="NCBI Taxonomy" id="1236973"/>
    <lineage>
        <taxon>Bacteria</taxon>
        <taxon>Bacillati</taxon>
        <taxon>Bacillota</taxon>
        <taxon>Bacilli</taxon>
        <taxon>Bacillales</taxon>
        <taxon>Bacillaceae</taxon>
        <taxon>Halalkalibacter</taxon>
    </lineage>
</organism>
<dbReference type="InterPro" id="IPR053369">
    <property type="entry name" value="SrfA-induced_signal"/>
</dbReference>
<protein>
    <submittedName>
        <fullName evidence="2">Hypothetical secreted protein</fullName>
    </submittedName>
</protein>
<accession>W4QRT5</accession>
<dbReference type="OrthoDB" id="1889751at2"/>
<dbReference type="PANTHER" id="PTHR32256:SF17">
    <property type="entry name" value="EGF-LIKE DOMAIN-CONTAINING PROTEIN"/>
    <property type="match status" value="1"/>
</dbReference>
<dbReference type="PROSITE" id="PS51257">
    <property type="entry name" value="PROKAR_LIPOPROTEIN"/>
    <property type="match status" value="1"/>
</dbReference>
<dbReference type="SUPFAM" id="SSF69304">
    <property type="entry name" value="Tricorn protease N-terminal domain"/>
    <property type="match status" value="1"/>
</dbReference>
<dbReference type="Pfam" id="PF20316">
    <property type="entry name" value="DUF6612"/>
    <property type="match status" value="1"/>
</dbReference>
<dbReference type="PANTHER" id="PTHR32256">
    <property type="match status" value="1"/>
</dbReference>
<dbReference type="InterPro" id="IPR046720">
    <property type="entry name" value="DUF6612"/>
</dbReference>
<evidence type="ECO:0000313" key="3">
    <source>
        <dbReference type="Proteomes" id="UP000018896"/>
    </source>
</evidence>
<dbReference type="Pfam" id="PF16472">
    <property type="entry name" value="DUF5050"/>
    <property type="match status" value="1"/>
</dbReference>
<dbReference type="RefSeq" id="WP_035662752.1">
    <property type="nucleotide sequence ID" value="NZ_BAUV01000005.1"/>
</dbReference>
<sequence length="566" mass="65268">MKNFRYYLTFIFISSFIISGCSHSNLTASEVMENSIEAMTGKEEFGFTLESHAEESDGQTLAINSKGQVQHDPRTAHITLKSDYDDGELVETEVYLSEDAIYHKGTSGEEEEWIKSSFQHTPPTPHEQLKVINEFVDSFTFTENDDHYHFALTNYQEGLDTLASTIFPFFHVSDHPFVEMIFYVYRQEGILNHLTYEFIIDKQSSILVSESIELLLDIGDDLVGNETTFTEQLHVTYDFSNRVEEIQIPENIINKAMSYGEYIFADRELETEEVPTETKGISDGNHFNGANFTTDGEWIYFADDFSNDGIYRINKADIDNGIEKISDVSASDINVTDEWIYFHDSTDDFHVYRMKKDGSGLEKILHTYTIDLRVIDNIIYYKNFAGTNNRSLFQAKRSGATTTTFTLVDHLFRYTVHQDDVFYLTDDFQLYRTDLDPKDKSSYLLTNHLVGMFQAEDGYIYYENLNDGNTIYRTPTDGYGFEKLTTDESQGFNVSDDSIYFTNVSDNYALYKLDLNTLDSIKMDEKGSSIHVIDDLVFYQKHITSFELGWFVINKDGSDARQLFFD</sequence>
<evidence type="ECO:0000259" key="1">
    <source>
        <dbReference type="Pfam" id="PF16472"/>
    </source>
</evidence>
<evidence type="ECO:0000313" key="2">
    <source>
        <dbReference type="EMBL" id="GAE34024.1"/>
    </source>
</evidence>